<proteinExistence type="predicted"/>
<dbReference type="AlphaFoldDB" id="A0AAN7GPL2"/>
<evidence type="ECO:0000313" key="2">
    <source>
        <dbReference type="EMBL" id="KAK4223981.1"/>
    </source>
</evidence>
<feature type="compositionally biased region" description="Polar residues" evidence="1">
    <location>
        <begin position="146"/>
        <end position="155"/>
    </location>
</feature>
<feature type="region of interest" description="Disordered" evidence="1">
    <location>
        <begin position="116"/>
        <end position="217"/>
    </location>
</feature>
<reference evidence="2" key="1">
    <citation type="journal article" date="2023" name="Mol. Phylogenet. Evol.">
        <title>Genome-scale phylogeny and comparative genomics of the fungal order Sordariales.</title>
        <authorList>
            <person name="Hensen N."/>
            <person name="Bonometti L."/>
            <person name="Westerberg I."/>
            <person name="Brannstrom I.O."/>
            <person name="Guillou S."/>
            <person name="Cros-Aarteil S."/>
            <person name="Calhoun S."/>
            <person name="Haridas S."/>
            <person name="Kuo A."/>
            <person name="Mondo S."/>
            <person name="Pangilinan J."/>
            <person name="Riley R."/>
            <person name="LaButti K."/>
            <person name="Andreopoulos B."/>
            <person name="Lipzen A."/>
            <person name="Chen C."/>
            <person name="Yan M."/>
            <person name="Daum C."/>
            <person name="Ng V."/>
            <person name="Clum A."/>
            <person name="Steindorff A."/>
            <person name="Ohm R.A."/>
            <person name="Martin F."/>
            <person name="Silar P."/>
            <person name="Natvig D.O."/>
            <person name="Lalanne C."/>
            <person name="Gautier V."/>
            <person name="Ament-Velasquez S.L."/>
            <person name="Kruys A."/>
            <person name="Hutchinson M.I."/>
            <person name="Powell A.J."/>
            <person name="Barry K."/>
            <person name="Miller A.N."/>
            <person name="Grigoriev I.V."/>
            <person name="Debuchy R."/>
            <person name="Gladieux P."/>
            <person name="Hiltunen Thoren M."/>
            <person name="Johannesson H."/>
        </authorList>
    </citation>
    <scope>NUCLEOTIDE SEQUENCE</scope>
    <source>
        <strain evidence="2">CBS 990.96</strain>
    </source>
</reference>
<keyword evidence="3" id="KW-1185">Reference proteome</keyword>
<dbReference type="EMBL" id="MU865407">
    <property type="protein sequence ID" value="KAK4223981.1"/>
    <property type="molecule type" value="Genomic_DNA"/>
</dbReference>
<feature type="compositionally biased region" description="Polar residues" evidence="1">
    <location>
        <begin position="116"/>
        <end position="133"/>
    </location>
</feature>
<evidence type="ECO:0000256" key="1">
    <source>
        <dbReference type="SAM" id="MobiDB-lite"/>
    </source>
</evidence>
<evidence type="ECO:0000313" key="3">
    <source>
        <dbReference type="Proteomes" id="UP001301958"/>
    </source>
</evidence>
<organism evidence="2 3">
    <name type="scientific">Podospora fimiseda</name>
    <dbReference type="NCBI Taxonomy" id="252190"/>
    <lineage>
        <taxon>Eukaryota</taxon>
        <taxon>Fungi</taxon>
        <taxon>Dikarya</taxon>
        <taxon>Ascomycota</taxon>
        <taxon>Pezizomycotina</taxon>
        <taxon>Sordariomycetes</taxon>
        <taxon>Sordariomycetidae</taxon>
        <taxon>Sordariales</taxon>
        <taxon>Podosporaceae</taxon>
        <taxon>Podospora</taxon>
    </lineage>
</organism>
<accession>A0AAN7GPL2</accession>
<protein>
    <submittedName>
        <fullName evidence="2">Uncharacterized protein</fullName>
    </submittedName>
</protein>
<name>A0AAN7GPL2_9PEZI</name>
<comment type="caution">
    <text evidence="2">The sequence shown here is derived from an EMBL/GenBank/DDBJ whole genome shotgun (WGS) entry which is preliminary data.</text>
</comment>
<feature type="compositionally biased region" description="Polar residues" evidence="1">
    <location>
        <begin position="168"/>
        <end position="187"/>
    </location>
</feature>
<sequence length="242" mass="26820">MTLAANASVRERRRRSSVMDLEQMNIMKALTAAEHSRRQFVLNFAASKQTHLLIPGQKADAVKAAEEWVAAWLAQNGLSPVSSEFFKYTVDAQLWSTHVGSEVQFPFTFMRANLNSAPSSTSTAPEKAQTSLSPDDATADTRSEDQASLSSSPSAAKTELPEARRPRGSQQEEQTAVTEPVNRQRSASSKKRQPLVTETSSDKKRSLSLNSIDDYKRGKLSQDKFPLLVRLGRSWSRRMSST</sequence>
<reference evidence="2" key="2">
    <citation type="submission" date="2023-05" db="EMBL/GenBank/DDBJ databases">
        <authorList>
            <consortium name="Lawrence Berkeley National Laboratory"/>
            <person name="Steindorff A."/>
            <person name="Hensen N."/>
            <person name="Bonometti L."/>
            <person name="Westerberg I."/>
            <person name="Brannstrom I.O."/>
            <person name="Guillou S."/>
            <person name="Cros-Aarteil S."/>
            <person name="Calhoun S."/>
            <person name="Haridas S."/>
            <person name="Kuo A."/>
            <person name="Mondo S."/>
            <person name="Pangilinan J."/>
            <person name="Riley R."/>
            <person name="Labutti K."/>
            <person name="Andreopoulos B."/>
            <person name="Lipzen A."/>
            <person name="Chen C."/>
            <person name="Yanf M."/>
            <person name="Daum C."/>
            <person name="Ng V."/>
            <person name="Clum A."/>
            <person name="Ohm R."/>
            <person name="Martin F."/>
            <person name="Silar P."/>
            <person name="Natvig D."/>
            <person name="Lalanne C."/>
            <person name="Gautier V."/>
            <person name="Ament-Velasquez S.L."/>
            <person name="Kruys A."/>
            <person name="Hutchinson M.I."/>
            <person name="Powell A.J."/>
            <person name="Barry K."/>
            <person name="Miller A.N."/>
            <person name="Grigoriev I.V."/>
            <person name="Debuchy R."/>
            <person name="Gladieux P."/>
            <person name="Thoren M.H."/>
            <person name="Johannesson H."/>
        </authorList>
    </citation>
    <scope>NUCLEOTIDE SEQUENCE</scope>
    <source>
        <strain evidence="2">CBS 990.96</strain>
    </source>
</reference>
<gene>
    <name evidence="2" type="ORF">QBC38DRAFT_34295</name>
</gene>
<dbReference type="Proteomes" id="UP001301958">
    <property type="component" value="Unassembled WGS sequence"/>
</dbReference>